<dbReference type="InterPro" id="IPR022684">
    <property type="entry name" value="Calpain_cysteine_protease"/>
</dbReference>
<accession>A0A3M7RJS5</accession>
<dbReference type="SUPFAM" id="SSF54001">
    <property type="entry name" value="Cysteine proteinases"/>
    <property type="match status" value="1"/>
</dbReference>
<evidence type="ECO:0000313" key="6">
    <source>
        <dbReference type="Proteomes" id="UP000276133"/>
    </source>
</evidence>
<dbReference type="Pfam" id="PF00648">
    <property type="entry name" value="Peptidase_C2"/>
    <property type="match status" value="1"/>
</dbReference>
<feature type="domain" description="Calpain catalytic" evidence="4">
    <location>
        <begin position="23"/>
        <end position="330"/>
    </location>
</feature>
<feature type="active site" evidence="2">
    <location>
        <position position="79"/>
    </location>
</feature>
<dbReference type="GO" id="GO:0004198">
    <property type="term" value="F:calcium-dependent cysteine-type endopeptidase activity"/>
    <property type="evidence" value="ECO:0007669"/>
    <property type="project" value="InterPro"/>
</dbReference>
<dbReference type="STRING" id="10195.A0A3M7RJS5"/>
<dbReference type="PANTHER" id="PTHR10183">
    <property type="entry name" value="CALPAIN"/>
    <property type="match status" value="1"/>
</dbReference>
<reference evidence="5 6" key="1">
    <citation type="journal article" date="2018" name="Sci. Rep.">
        <title>Genomic signatures of local adaptation to the degree of environmental predictability in rotifers.</title>
        <authorList>
            <person name="Franch-Gras L."/>
            <person name="Hahn C."/>
            <person name="Garcia-Roger E.M."/>
            <person name="Carmona M.J."/>
            <person name="Serra M."/>
            <person name="Gomez A."/>
        </authorList>
    </citation>
    <scope>NUCLEOTIDE SEQUENCE [LARGE SCALE GENOMIC DNA]</scope>
    <source>
        <strain evidence="5">HYR1</strain>
    </source>
</reference>
<dbReference type="EMBL" id="REGN01003228">
    <property type="protein sequence ID" value="RNA23734.1"/>
    <property type="molecule type" value="Genomic_DNA"/>
</dbReference>
<comment type="caution">
    <text evidence="3">Lacks conserved residue(s) required for the propagation of feature annotation.</text>
</comment>
<evidence type="ECO:0000256" key="1">
    <source>
        <dbReference type="ARBA" id="ARBA00007623"/>
    </source>
</evidence>
<comment type="caution">
    <text evidence="5">The sequence shown here is derived from an EMBL/GenBank/DDBJ whole genome shotgun (WGS) entry which is preliminary data.</text>
</comment>
<dbReference type="PRINTS" id="PR00704">
    <property type="entry name" value="CALPAIN"/>
</dbReference>
<proteinExistence type="inferred from homology"/>
<dbReference type="OrthoDB" id="424753at2759"/>
<dbReference type="AlphaFoldDB" id="A0A3M7RJS5"/>
<dbReference type="PANTHER" id="PTHR10183:SF433">
    <property type="entry name" value="CALPAIN-A-RELATED"/>
    <property type="match status" value="1"/>
</dbReference>
<dbReference type="SMART" id="SM00230">
    <property type="entry name" value="CysPc"/>
    <property type="match status" value="1"/>
</dbReference>
<dbReference type="PROSITE" id="PS50203">
    <property type="entry name" value="CALPAIN_CAT"/>
    <property type="match status" value="1"/>
</dbReference>
<name>A0A3M7RJS5_BRAPC</name>
<evidence type="ECO:0000313" key="5">
    <source>
        <dbReference type="EMBL" id="RNA23734.1"/>
    </source>
</evidence>
<dbReference type="GO" id="GO:0006508">
    <property type="term" value="P:proteolysis"/>
    <property type="evidence" value="ECO:0007669"/>
    <property type="project" value="InterPro"/>
</dbReference>
<evidence type="ECO:0000259" key="4">
    <source>
        <dbReference type="PROSITE" id="PS50203"/>
    </source>
</evidence>
<dbReference type="Proteomes" id="UP000276133">
    <property type="component" value="Unassembled WGS sequence"/>
</dbReference>
<sequence length="396" mass="46571">MIRPFLNQDFNSLKSELLAEGRLFEDETFPSNHNSIYRDKDFTGQKIEWKRPSELFAEPKFFLDSIQPADLDHGLLKKCHLIDSIPALLNNRDNFYRTIPDDQNFSESSYAGIFHFRFWLNGQWIDVVVDDRLPVNEQNQLLFCNNRAYKNEMYGPLLEKAYAKFKVCYEFLSDLALPEILLDFTGAVAEQYNLTRCLPTQESDRYLCPNRLWEILCKYSTSLKPNQRMDQLLSIGIHGEKEYTISKIYEILKLDEQFNAFRDLKGPKPQHEVQRSFIKCLNKISKSRDLYSLFMGLPIQHNKKTFQHKFKLIKGNFTKIFDNIQKSLFTRIRRICYSFIDYLSNSRNCYNKISGIAIQVGELDRSITVIVIQEVVCETIIYLIIRKSVEAENSYN</sequence>
<keyword evidence="6" id="KW-1185">Reference proteome</keyword>
<evidence type="ECO:0000256" key="2">
    <source>
        <dbReference type="PIRSR" id="PIRSR622684-1"/>
    </source>
</evidence>
<protein>
    <submittedName>
        <fullName evidence="5">Calpain-2 catalytic subunit-like</fullName>
    </submittedName>
</protein>
<dbReference type="GO" id="GO:0005737">
    <property type="term" value="C:cytoplasm"/>
    <property type="evidence" value="ECO:0007669"/>
    <property type="project" value="TreeGrafter"/>
</dbReference>
<dbReference type="InterPro" id="IPR001300">
    <property type="entry name" value="Peptidase_C2_calpain_cat"/>
</dbReference>
<gene>
    <name evidence="5" type="ORF">BpHYR1_009102</name>
</gene>
<dbReference type="InterPro" id="IPR038765">
    <property type="entry name" value="Papain-like_cys_pep_sf"/>
</dbReference>
<comment type="similarity">
    <text evidence="1">Belongs to the peptidase C2 family.</text>
</comment>
<organism evidence="5 6">
    <name type="scientific">Brachionus plicatilis</name>
    <name type="common">Marine rotifer</name>
    <name type="synonym">Brachionus muelleri</name>
    <dbReference type="NCBI Taxonomy" id="10195"/>
    <lineage>
        <taxon>Eukaryota</taxon>
        <taxon>Metazoa</taxon>
        <taxon>Spiralia</taxon>
        <taxon>Gnathifera</taxon>
        <taxon>Rotifera</taxon>
        <taxon>Eurotatoria</taxon>
        <taxon>Monogononta</taxon>
        <taxon>Pseudotrocha</taxon>
        <taxon>Ploima</taxon>
        <taxon>Brachionidae</taxon>
        <taxon>Brachionus</taxon>
    </lineage>
</organism>
<evidence type="ECO:0000256" key="3">
    <source>
        <dbReference type="PROSITE-ProRule" id="PRU00239"/>
    </source>
</evidence>